<dbReference type="Pfam" id="PF21082">
    <property type="entry name" value="MS_channel_3rd"/>
    <property type="match status" value="1"/>
</dbReference>
<keyword evidence="4 7" id="KW-0812">Transmembrane</keyword>
<feature type="transmembrane region" description="Helical" evidence="7">
    <location>
        <begin position="94"/>
        <end position="116"/>
    </location>
</feature>
<dbReference type="InterPro" id="IPR011066">
    <property type="entry name" value="MscS_channel_C_sf"/>
</dbReference>
<evidence type="ECO:0000256" key="5">
    <source>
        <dbReference type="ARBA" id="ARBA00022989"/>
    </source>
</evidence>
<comment type="similarity">
    <text evidence="2">Belongs to the MscS (TC 1.A.23) family.</text>
</comment>
<keyword evidence="3" id="KW-1003">Cell membrane</keyword>
<dbReference type="Pfam" id="PF05552">
    <property type="entry name" value="MS_channel_1st_1"/>
    <property type="match status" value="1"/>
</dbReference>
<keyword evidence="11" id="KW-1185">Reference proteome</keyword>
<evidence type="ECO:0000259" key="8">
    <source>
        <dbReference type="Pfam" id="PF00924"/>
    </source>
</evidence>
<evidence type="ECO:0000256" key="3">
    <source>
        <dbReference type="ARBA" id="ARBA00022475"/>
    </source>
</evidence>
<protein>
    <submittedName>
        <fullName evidence="10">Small-conductance mechanosensitive channel</fullName>
    </submittedName>
</protein>
<dbReference type="InterPro" id="IPR049278">
    <property type="entry name" value="MS_channel_C"/>
</dbReference>
<comment type="caution">
    <text evidence="10">The sequence shown here is derived from an EMBL/GenBank/DDBJ whole genome shotgun (WGS) entry which is preliminary data.</text>
</comment>
<feature type="domain" description="Mechanosensitive ion channel MscS" evidence="8">
    <location>
        <begin position="118"/>
        <end position="185"/>
    </location>
</feature>
<dbReference type="Gene3D" id="1.10.287.1260">
    <property type="match status" value="1"/>
</dbReference>
<keyword evidence="5 7" id="KW-1133">Transmembrane helix</keyword>
<feature type="domain" description="Mechanosensitive ion channel MscS C-terminal" evidence="9">
    <location>
        <begin position="191"/>
        <end position="277"/>
    </location>
</feature>
<evidence type="ECO:0000313" key="11">
    <source>
        <dbReference type="Proteomes" id="UP000837803"/>
    </source>
</evidence>
<comment type="subcellular location">
    <subcellularLocation>
        <location evidence="1">Cell membrane</location>
        <topology evidence="1">Multi-pass membrane protein</topology>
    </subcellularLocation>
</comment>
<dbReference type="InterPro" id="IPR008910">
    <property type="entry name" value="MSC_TM_helix"/>
</dbReference>
<dbReference type="Pfam" id="PF00924">
    <property type="entry name" value="MS_channel_2nd"/>
    <property type="match status" value="1"/>
</dbReference>
<dbReference type="PANTHER" id="PTHR30221:SF1">
    <property type="entry name" value="SMALL-CONDUCTANCE MECHANOSENSITIVE CHANNEL"/>
    <property type="match status" value="1"/>
</dbReference>
<dbReference type="SUPFAM" id="SSF82861">
    <property type="entry name" value="Mechanosensitive channel protein MscS (YggB), transmembrane region"/>
    <property type="match status" value="1"/>
</dbReference>
<dbReference type="InterPro" id="IPR006685">
    <property type="entry name" value="MscS_channel_2nd"/>
</dbReference>
<dbReference type="InterPro" id="IPR011014">
    <property type="entry name" value="MscS_channel_TM-2"/>
</dbReference>
<evidence type="ECO:0000256" key="2">
    <source>
        <dbReference type="ARBA" id="ARBA00008017"/>
    </source>
</evidence>
<organism evidence="10 11">
    <name type="scientific">Neolewinella maritima</name>
    <dbReference type="NCBI Taxonomy" id="1383882"/>
    <lineage>
        <taxon>Bacteria</taxon>
        <taxon>Pseudomonadati</taxon>
        <taxon>Bacteroidota</taxon>
        <taxon>Saprospiria</taxon>
        <taxon>Saprospirales</taxon>
        <taxon>Lewinellaceae</taxon>
        <taxon>Neolewinella</taxon>
    </lineage>
</organism>
<feature type="transmembrane region" description="Helical" evidence="7">
    <location>
        <begin position="31"/>
        <end position="50"/>
    </location>
</feature>
<evidence type="ECO:0000313" key="10">
    <source>
        <dbReference type="EMBL" id="CAH1000524.1"/>
    </source>
</evidence>
<dbReference type="EMBL" id="CAKLPZ010000001">
    <property type="protein sequence ID" value="CAH1000524.1"/>
    <property type="molecule type" value="Genomic_DNA"/>
</dbReference>
<evidence type="ECO:0000256" key="1">
    <source>
        <dbReference type="ARBA" id="ARBA00004651"/>
    </source>
</evidence>
<accession>A0ABM9B0T0</accession>
<dbReference type="SUPFAM" id="SSF50182">
    <property type="entry name" value="Sm-like ribonucleoproteins"/>
    <property type="match status" value="1"/>
</dbReference>
<feature type="transmembrane region" description="Helical" evidence="7">
    <location>
        <begin position="62"/>
        <end position="88"/>
    </location>
</feature>
<evidence type="ECO:0000256" key="7">
    <source>
        <dbReference type="SAM" id="Phobius"/>
    </source>
</evidence>
<dbReference type="SUPFAM" id="SSF82689">
    <property type="entry name" value="Mechanosensitive channel protein MscS (YggB), C-terminal domain"/>
    <property type="match status" value="1"/>
</dbReference>
<dbReference type="PANTHER" id="PTHR30221">
    <property type="entry name" value="SMALL-CONDUCTANCE MECHANOSENSITIVE CHANNEL"/>
    <property type="match status" value="1"/>
</dbReference>
<keyword evidence="6 7" id="KW-0472">Membrane</keyword>
<dbReference type="Gene3D" id="2.30.30.60">
    <property type="match status" value="1"/>
</dbReference>
<name>A0ABM9B0T0_9BACT</name>
<dbReference type="RefSeq" id="WP_238750574.1">
    <property type="nucleotide sequence ID" value="NZ_CAKLPZ010000001.1"/>
</dbReference>
<dbReference type="InterPro" id="IPR010920">
    <property type="entry name" value="LSM_dom_sf"/>
</dbReference>
<reference evidence="10" key="1">
    <citation type="submission" date="2021-12" db="EMBL/GenBank/DDBJ databases">
        <authorList>
            <person name="Rodrigo-Torres L."/>
            <person name="Arahal R. D."/>
            <person name="Lucena T."/>
        </authorList>
    </citation>
    <scope>NUCLEOTIDE SEQUENCE</scope>
    <source>
        <strain evidence="10">CECT 8419</strain>
    </source>
</reference>
<sequence>MYLFELFGLELDFQPLFDELQRWWSLLLRNLPNLLLAAIVVVVGYIITGFTKKYFNKISRRVIADSTVAGLLSSVLTALLILAFLFLTLSVLKLTGIVTSLLAGAGVVGLALGLAFQDPILNLFSGILLSVRSLFREGDLIEVNGHLGKVKEVTLRHTTLITLQGQDVMIPNKIVAQDIIKNYSKLGIRRVDLSCGVSYGDDLEKVREITLNAVKEKVDYDKHRKVELFFNEFGDSSINYTLRFWLSDGKSGQADYLEAQSEAIMAIKQAYDANDIMIPFPIRTLDFGIKGGEKLSTMLPTEHQE</sequence>
<evidence type="ECO:0000256" key="4">
    <source>
        <dbReference type="ARBA" id="ARBA00022692"/>
    </source>
</evidence>
<evidence type="ECO:0000259" key="9">
    <source>
        <dbReference type="Pfam" id="PF21082"/>
    </source>
</evidence>
<dbReference type="Gene3D" id="3.30.70.100">
    <property type="match status" value="1"/>
</dbReference>
<proteinExistence type="inferred from homology"/>
<gene>
    <name evidence="10" type="primary">mscS_2</name>
    <name evidence="10" type="ORF">LEM8419_01677</name>
</gene>
<dbReference type="Proteomes" id="UP000837803">
    <property type="component" value="Unassembled WGS sequence"/>
</dbReference>
<evidence type="ECO:0000256" key="6">
    <source>
        <dbReference type="ARBA" id="ARBA00023136"/>
    </source>
</evidence>
<dbReference type="InterPro" id="IPR023408">
    <property type="entry name" value="MscS_beta-dom_sf"/>
</dbReference>
<dbReference type="InterPro" id="IPR045275">
    <property type="entry name" value="MscS_archaea/bacteria_type"/>
</dbReference>